<sequence length="312" mass="33685">MSAPPLDRWALSRALTRLANASPAELAHRPLPEPAQHAARRIGITGAPGAGKSTLVGHLALERLPKGRLGVLAVDPSSPRSGGAILGDRVRMDDLAGSERLYIRSLGSRKTSDGLADNLPEMLDLMDQFGFDEVMLETVGVGQAEYAVRSQVDTLVLVLLPDSGDVVQAMKAGIMEMADIYVVNKADLPGAQRMVTDLRRIAAVTHRAPHAWAAPILLASSSQPESIRTLSEAIDQHQEWLAATRQRQAQRVQRARYRLRRLLELRIGEIVARQGDGLLEAPLPQQLAHVLDAARAALASEEASCQTALQSP</sequence>
<name>A0A859A0L9_9BURK</name>
<dbReference type="SUPFAM" id="SSF52540">
    <property type="entry name" value="P-loop containing nucleoside triphosphate hydrolases"/>
    <property type="match status" value="1"/>
</dbReference>
<keyword evidence="4" id="KW-0143">Chaperone</keyword>
<gene>
    <name evidence="5" type="ORF">HF896_21360</name>
</gene>
<reference evidence="5 6" key="1">
    <citation type="submission" date="2020-05" db="EMBL/GenBank/DDBJ databases">
        <title>Complete genome sequence of Alicycliphilus denitrificans DP3.</title>
        <authorList>
            <person name="Chen X."/>
        </authorList>
    </citation>
    <scope>NUCLEOTIDE SEQUENCE [LARGE SCALE GENOMIC DNA]</scope>
    <source>
        <strain evidence="5 6">DP3</strain>
    </source>
</reference>
<dbReference type="GO" id="GO:0016787">
    <property type="term" value="F:hydrolase activity"/>
    <property type="evidence" value="ECO:0007669"/>
    <property type="project" value="UniProtKB-KW"/>
</dbReference>
<dbReference type="Proteomes" id="UP000500755">
    <property type="component" value="Chromosome"/>
</dbReference>
<accession>A0A859A0L9</accession>
<keyword evidence="2" id="KW-0378">Hydrolase</keyword>
<dbReference type="AlphaFoldDB" id="A0A859A0L9"/>
<evidence type="ECO:0000256" key="3">
    <source>
        <dbReference type="ARBA" id="ARBA00023134"/>
    </source>
</evidence>
<dbReference type="PANTHER" id="PTHR43087">
    <property type="entry name" value="LYSINE/ARGININE/ORNITHINE TRANSPORT SYSTEM KINASE"/>
    <property type="match status" value="1"/>
</dbReference>
<dbReference type="InterPro" id="IPR027417">
    <property type="entry name" value="P-loop_NTPase"/>
</dbReference>
<dbReference type="Pfam" id="PF03308">
    <property type="entry name" value="MeaB"/>
    <property type="match status" value="1"/>
</dbReference>
<dbReference type="RefSeq" id="WP_168728136.1">
    <property type="nucleotide sequence ID" value="NZ_CP051298.1"/>
</dbReference>
<keyword evidence="3" id="KW-0342">GTP-binding</keyword>
<dbReference type="InterPro" id="IPR052040">
    <property type="entry name" value="GTPase/Isobutyryl-CoA_mutase"/>
</dbReference>
<keyword evidence="1" id="KW-0547">Nucleotide-binding</keyword>
<evidence type="ECO:0000313" key="6">
    <source>
        <dbReference type="Proteomes" id="UP000500755"/>
    </source>
</evidence>
<dbReference type="GO" id="GO:0005525">
    <property type="term" value="F:GTP binding"/>
    <property type="evidence" value="ECO:0007669"/>
    <property type="project" value="UniProtKB-KW"/>
</dbReference>
<dbReference type="EMBL" id="CP051298">
    <property type="protein sequence ID" value="QKD45999.1"/>
    <property type="molecule type" value="Genomic_DNA"/>
</dbReference>
<evidence type="ECO:0000313" key="5">
    <source>
        <dbReference type="EMBL" id="QKD45999.1"/>
    </source>
</evidence>
<protein>
    <submittedName>
        <fullName evidence="5">Methylmalonyl Co-A mutase-associated GTPase MeaB</fullName>
    </submittedName>
</protein>
<evidence type="ECO:0000256" key="4">
    <source>
        <dbReference type="ARBA" id="ARBA00023186"/>
    </source>
</evidence>
<dbReference type="PANTHER" id="PTHR43087:SF1">
    <property type="entry name" value="LAO_AO TRANSPORT SYSTEM ATPASE"/>
    <property type="match status" value="1"/>
</dbReference>
<proteinExistence type="predicted"/>
<evidence type="ECO:0000256" key="1">
    <source>
        <dbReference type="ARBA" id="ARBA00022741"/>
    </source>
</evidence>
<organism evidence="5 6">
    <name type="scientific">Alicycliphilus denitrificans</name>
    <dbReference type="NCBI Taxonomy" id="179636"/>
    <lineage>
        <taxon>Bacteria</taxon>
        <taxon>Pseudomonadati</taxon>
        <taxon>Pseudomonadota</taxon>
        <taxon>Betaproteobacteria</taxon>
        <taxon>Burkholderiales</taxon>
        <taxon>Comamonadaceae</taxon>
        <taxon>Alicycliphilus</taxon>
    </lineage>
</organism>
<evidence type="ECO:0000256" key="2">
    <source>
        <dbReference type="ARBA" id="ARBA00022801"/>
    </source>
</evidence>
<dbReference type="Gene3D" id="3.40.50.300">
    <property type="entry name" value="P-loop containing nucleotide triphosphate hydrolases"/>
    <property type="match status" value="1"/>
</dbReference>